<keyword evidence="2" id="KW-0012">Acyltransferase</keyword>
<dbReference type="PANTHER" id="PTHR43792:SF1">
    <property type="entry name" value="N-ACETYLTRANSFERASE DOMAIN-CONTAINING PROTEIN"/>
    <property type="match status" value="1"/>
</dbReference>
<dbReference type="RefSeq" id="WP_380044250.1">
    <property type="nucleotide sequence ID" value="NZ_JBHLTC010000006.1"/>
</dbReference>
<proteinExistence type="predicted"/>
<dbReference type="SUPFAM" id="SSF55729">
    <property type="entry name" value="Acyl-CoA N-acyltransferases (Nat)"/>
    <property type="match status" value="1"/>
</dbReference>
<keyword evidence="3" id="KW-1185">Reference proteome</keyword>
<dbReference type="GO" id="GO:0016746">
    <property type="term" value="F:acyltransferase activity"/>
    <property type="evidence" value="ECO:0007669"/>
    <property type="project" value="UniProtKB-KW"/>
</dbReference>
<keyword evidence="2" id="KW-0808">Transferase</keyword>
<dbReference type="EC" id="2.3.-.-" evidence="2"/>
<dbReference type="Gene3D" id="3.40.630.30">
    <property type="match status" value="1"/>
</dbReference>
<dbReference type="EMBL" id="JBHLTC010000006">
    <property type="protein sequence ID" value="MFC0623544.1"/>
    <property type="molecule type" value="Genomic_DNA"/>
</dbReference>
<sequence length="184" mass="20840">MTLTEPIETDRLILRPYRETDYDDLLKLLSSEEVCRYLLHGPKSPEEVRASLAKRMDIPPMDTNGQDHSFAVELRETGEHLGEVVLFLVNTEHRLGEIGFVFHPSAQGKGYAAEASTAVLRYAFETLGLYRMIGRLDASNTASAALLERLGMRKEAHFVRNEKVKGEWTDEAVFAMLDVEWKAL</sequence>
<dbReference type="InterPro" id="IPR051531">
    <property type="entry name" value="N-acetyltransferase"/>
</dbReference>
<dbReference type="CDD" id="cd04301">
    <property type="entry name" value="NAT_SF"/>
    <property type="match status" value="1"/>
</dbReference>
<accession>A0ABV6QFX1</accession>
<protein>
    <submittedName>
        <fullName evidence="2">GNAT family N-acetyltransferase</fullName>
        <ecNumber evidence="2">2.3.-.-</ecNumber>
    </submittedName>
</protein>
<comment type="caution">
    <text evidence="2">The sequence shown here is derived from an EMBL/GenBank/DDBJ whole genome shotgun (WGS) entry which is preliminary data.</text>
</comment>
<feature type="domain" description="N-acetyltransferase" evidence="1">
    <location>
        <begin position="12"/>
        <end position="180"/>
    </location>
</feature>
<dbReference type="PANTHER" id="PTHR43792">
    <property type="entry name" value="GNAT FAMILY, PUTATIVE (AFU_ORTHOLOGUE AFUA_3G00765)-RELATED-RELATED"/>
    <property type="match status" value="1"/>
</dbReference>
<name>A0ABV6QFX1_9ACTN</name>
<dbReference type="PROSITE" id="PS51186">
    <property type="entry name" value="GNAT"/>
    <property type="match status" value="1"/>
</dbReference>
<dbReference type="InterPro" id="IPR016181">
    <property type="entry name" value="Acyl_CoA_acyltransferase"/>
</dbReference>
<dbReference type="InterPro" id="IPR000182">
    <property type="entry name" value="GNAT_dom"/>
</dbReference>
<dbReference type="Proteomes" id="UP001589890">
    <property type="component" value="Unassembled WGS sequence"/>
</dbReference>
<reference evidence="2 3" key="1">
    <citation type="submission" date="2024-09" db="EMBL/GenBank/DDBJ databases">
        <authorList>
            <person name="Sun Q."/>
            <person name="Mori K."/>
        </authorList>
    </citation>
    <scope>NUCLEOTIDE SEQUENCE [LARGE SCALE GENOMIC DNA]</scope>
    <source>
        <strain evidence="2 3">CGMCC 1.15906</strain>
    </source>
</reference>
<dbReference type="Pfam" id="PF13302">
    <property type="entry name" value="Acetyltransf_3"/>
    <property type="match status" value="1"/>
</dbReference>
<organism evidence="2 3">
    <name type="scientific">Kribbella deserti</name>
    <dbReference type="NCBI Taxonomy" id="1926257"/>
    <lineage>
        <taxon>Bacteria</taxon>
        <taxon>Bacillati</taxon>
        <taxon>Actinomycetota</taxon>
        <taxon>Actinomycetes</taxon>
        <taxon>Propionibacteriales</taxon>
        <taxon>Kribbellaceae</taxon>
        <taxon>Kribbella</taxon>
    </lineage>
</organism>
<evidence type="ECO:0000313" key="3">
    <source>
        <dbReference type="Proteomes" id="UP001589890"/>
    </source>
</evidence>
<gene>
    <name evidence="2" type="ORF">ACFFGN_05680</name>
</gene>
<evidence type="ECO:0000313" key="2">
    <source>
        <dbReference type="EMBL" id="MFC0623544.1"/>
    </source>
</evidence>
<evidence type="ECO:0000259" key="1">
    <source>
        <dbReference type="PROSITE" id="PS51186"/>
    </source>
</evidence>